<dbReference type="InterPro" id="IPR036259">
    <property type="entry name" value="MFS_trans_sf"/>
</dbReference>
<dbReference type="STRING" id="983506.L8WUM1"/>
<dbReference type="PROSITE" id="PS00928">
    <property type="entry name" value="TREHALASE_2"/>
    <property type="match status" value="1"/>
</dbReference>
<feature type="transmembrane region" description="Helical" evidence="10">
    <location>
        <begin position="1059"/>
        <end position="1079"/>
    </location>
</feature>
<evidence type="ECO:0000256" key="7">
    <source>
        <dbReference type="ARBA" id="ARBA00023295"/>
    </source>
</evidence>
<name>L8WUM1_THACA</name>
<dbReference type="PRINTS" id="PR00744">
    <property type="entry name" value="GLHYDRLASE37"/>
</dbReference>
<evidence type="ECO:0000256" key="9">
    <source>
        <dbReference type="SAM" id="MobiDB-lite"/>
    </source>
</evidence>
<dbReference type="PANTHER" id="PTHR23403:SF6">
    <property type="entry name" value="CYTOSOLIC NEUTRAL TREHALASE-RELATED"/>
    <property type="match status" value="1"/>
</dbReference>
<sequence length="1186" mass="134070">MQAAANEAVNRGRRMSHGEHDYEKGNAPRRFLIDVDETIRLVLEQEDTDGDFQISVTDSGPKVMSLGTATSNGFKSFDIRVSHEGKDDRQKLALARDHGRKRIVLDEARLTENPVDRLSRMIRTSFWNSLTRRIDGDGLEIIVADPKNRTANLKPRIYVPAGEPKMAEYYRKVARDKPHLGLEVEVMPPKCDDPVYVKSLNESPGILALAMREAPDGQGGTTLKGIPFIVPGARFNELYNWDSYFISLGLLVDGQVEMAQGMVEHFIFEIKHYNKYLCRSQPPFLTDMALQIYNQLDRRNYDANHQWLKRAIQAAIKEYHSVWMSLPRLDPKTGLSRYRPDGLGIPPETEATHFTHILEPYARKHGISILEFSEKYNDGVISEPELDEYFLHDRSVRESGHDTTYRFEKRCANLATIDLNALLYKYEIDIATAIRDVFDDALELEDEFLLSPFPPCPEVFDETGPKEKRLSTKHVQSSDEWFQRALFRKDRIDQYLWNDGKKLYFDYDTVREKQILYESVTAFWAMWAGCASEEQAWKLVSQSITKFEVIGGLVSGTEESRGKISLDRPNRQWDFPYAWPPHQIMAWVGLERYGYLEEAQRLAYRFLYMMTVAFVDFNGVVPEKFDAVKLSHMVDAEYGNQGIDFKMIPREGFGWMNSAYQVGLSFLTQHMRRAVAACTSPEVFFRNEPNAASGAARDYQASTDPLGLAMEISSPVRIVNTLDEALLSDRPIPPTRLSLVILGYGFHNTPPRLGSSEGNRLITTMRSAQEADVQSLDAQPTKDPETPSHPVLHGFKHVEDIFDIETDPKPSQFQNLLYLAGYDRAHPPYTAPCEGDAVCVLPFMGKVRDTWADYGSWRPNITIAFTVVAIAVAFAWLGVTEPSKWEAGVALYMLGLITYQGALTFWTAAFPGLARSLPEMQESKRALDAGETTLSDHQTLDSLSRNRLSNISFTVCSAGEIALLAVMVGMLKGMHADSSPEANTKAFSALIALAGGFWLVCAIPWFVLERRRPGARMPPGASLLTIGILQTWVALRECWKYPQKRAVWLGSGWDLDDTFWFPTSLGAFYGVFVCPWYAYSQTMISEVVPKGKEFLFFAMFSVIGKTSSFIGPFVSSAIIDDSNNNNMYKPYRYSKSIANICAQAVRIPSRFGCLLLLAFGLCRCRQISNRVYRVSGSGGQNRRYGR</sequence>
<feature type="domain" description="Neutral trehalase Ca2+ binding" evidence="11">
    <location>
        <begin position="40"/>
        <end position="68"/>
    </location>
</feature>
<feature type="transmembrane region" description="Helical" evidence="10">
    <location>
        <begin position="861"/>
        <end position="879"/>
    </location>
</feature>
<dbReference type="Gene3D" id="1.20.1250.20">
    <property type="entry name" value="MFS general substrate transporter like domains"/>
    <property type="match status" value="1"/>
</dbReference>
<feature type="transmembrane region" description="Helical" evidence="10">
    <location>
        <begin position="891"/>
        <end position="914"/>
    </location>
</feature>
<dbReference type="GO" id="GO:0005993">
    <property type="term" value="P:trehalose catabolic process"/>
    <property type="evidence" value="ECO:0007669"/>
    <property type="project" value="InterPro"/>
</dbReference>
<evidence type="ECO:0000256" key="1">
    <source>
        <dbReference type="ARBA" id="ARBA00001576"/>
    </source>
</evidence>
<feature type="region of interest" description="Disordered" evidence="9">
    <location>
        <begin position="1"/>
        <end position="23"/>
    </location>
</feature>
<gene>
    <name evidence="12" type="ORF">AG1IA_05914</name>
</gene>
<comment type="similarity">
    <text evidence="4">Belongs to the ATG22 family.</text>
</comment>
<keyword evidence="6" id="KW-0072">Autophagy</keyword>
<dbReference type="OrthoDB" id="3542292at2759"/>
<dbReference type="GO" id="GO:0005774">
    <property type="term" value="C:vacuolar membrane"/>
    <property type="evidence" value="ECO:0007669"/>
    <property type="project" value="UniProtKB-SubCell"/>
</dbReference>
<organism evidence="12 13">
    <name type="scientific">Thanatephorus cucumeris (strain AG1-IA)</name>
    <name type="common">Rice sheath blight fungus</name>
    <name type="synonym">Rhizoctonia solani</name>
    <dbReference type="NCBI Taxonomy" id="983506"/>
    <lineage>
        <taxon>Eukaryota</taxon>
        <taxon>Fungi</taxon>
        <taxon>Dikarya</taxon>
        <taxon>Basidiomycota</taxon>
        <taxon>Agaricomycotina</taxon>
        <taxon>Agaricomycetes</taxon>
        <taxon>Cantharellales</taxon>
        <taxon>Ceratobasidiaceae</taxon>
        <taxon>Rhizoctonia</taxon>
        <taxon>Rhizoctonia solani AG-1</taxon>
    </lineage>
</organism>
<dbReference type="InterPro" id="IPR012341">
    <property type="entry name" value="6hp_glycosidase-like_sf"/>
</dbReference>
<evidence type="ECO:0000256" key="3">
    <source>
        <dbReference type="ARBA" id="ARBA00005615"/>
    </source>
</evidence>
<dbReference type="Pfam" id="PF01204">
    <property type="entry name" value="Trehalase"/>
    <property type="match status" value="1"/>
</dbReference>
<protein>
    <recommendedName>
        <fullName evidence="8">Trehalase</fullName>
        <ecNumber evidence="8">3.2.1.28</ecNumber>
    </recommendedName>
    <alternativeName>
        <fullName evidence="8">Alpha-trehalose glucohydrolase</fullName>
    </alternativeName>
</protein>
<evidence type="ECO:0000259" key="11">
    <source>
        <dbReference type="Pfam" id="PF07492"/>
    </source>
</evidence>
<dbReference type="Pfam" id="PF07492">
    <property type="entry name" value="Trehalase_Ca-bi"/>
    <property type="match status" value="1"/>
</dbReference>
<dbReference type="InterPro" id="IPR024671">
    <property type="entry name" value="Atg22-like"/>
</dbReference>
<feature type="transmembrane region" description="Helical" evidence="10">
    <location>
        <begin position="986"/>
        <end position="1008"/>
    </location>
</feature>
<dbReference type="Proteomes" id="UP000011668">
    <property type="component" value="Unassembled WGS sequence"/>
</dbReference>
<keyword evidence="5 8" id="KW-0378">Hydrolase</keyword>
<dbReference type="InterPro" id="IPR018232">
    <property type="entry name" value="Glyco_hydro_37_CS"/>
</dbReference>
<dbReference type="Pfam" id="PF11700">
    <property type="entry name" value="ATG22"/>
    <property type="match status" value="2"/>
</dbReference>
<reference evidence="12 13" key="1">
    <citation type="journal article" date="2013" name="Nat. Commun.">
        <title>The evolution and pathogenic mechanisms of the rice sheath blight pathogen.</title>
        <authorList>
            <person name="Zheng A."/>
            <person name="Lin R."/>
            <person name="Xu L."/>
            <person name="Qin P."/>
            <person name="Tang C."/>
            <person name="Ai P."/>
            <person name="Zhang D."/>
            <person name="Liu Y."/>
            <person name="Sun Z."/>
            <person name="Feng H."/>
            <person name="Wang Y."/>
            <person name="Chen Y."/>
            <person name="Liang X."/>
            <person name="Fu R."/>
            <person name="Li Q."/>
            <person name="Zhang J."/>
            <person name="Yu X."/>
            <person name="Xie Z."/>
            <person name="Ding L."/>
            <person name="Guan P."/>
            <person name="Tang J."/>
            <person name="Liang Y."/>
            <person name="Wang S."/>
            <person name="Deng Q."/>
            <person name="Li S."/>
            <person name="Zhu J."/>
            <person name="Wang L."/>
            <person name="Liu H."/>
            <person name="Li P."/>
        </authorList>
    </citation>
    <scope>NUCLEOTIDE SEQUENCE [LARGE SCALE GENOMIC DNA]</scope>
    <source>
        <strain evidence="13">AG-1 IA</strain>
    </source>
</reference>
<comment type="subcellular location">
    <subcellularLocation>
        <location evidence="2">Vacuole membrane</location>
        <topology evidence="2">Multi-pass membrane protein</topology>
    </subcellularLocation>
</comment>
<evidence type="ECO:0000256" key="5">
    <source>
        <dbReference type="ARBA" id="ARBA00022801"/>
    </source>
</evidence>
<dbReference type="EC" id="3.2.1.28" evidence="8"/>
<evidence type="ECO:0000256" key="10">
    <source>
        <dbReference type="SAM" id="Phobius"/>
    </source>
</evidence>
<comment type="caution">
    <text evidence="12">The sequence shown here is derived from an EMBL/GenBank/DDBJ whole genome shotgun (WGS) entry which is preliminary data.</text>
</comment>
<dbReference type="AlphaFoldDB" id="L8WUM1"/>
<keyword evidence="7 8" id="KW-0326">Glycosidase</keyword>
<feature type="transmembrane region" description="Helical" evidence="10">
    <location>
        <begin position="951"/>
        <end position="974"/>
    </location>
</feature>
<evidence type="ECO:0000313" key="12">
    <source>
        <dbReference type="EMBL" id="ELU40049.1"/>
    </source>
</evidence>
<evidence type="ECO:0000256" key="8">
    <source>
        <dbReference type="RuleBase" id="RU361180"/>
    </source>
</evidence>
<dbReference type="InterPro" id="IPR008928">
    <property type="entry name" value="6-hairpin_glycosidase_sf"/>
</dbReference>
<dbReference type="SMR" id="L8WUM1"/>
<dbReference type="InterPro" id="IPR001661">
    <property type="entry name" value="Glyco_hydro_37"/>
</dbReference>
<dbReference type="SUPFAM" id="SSF103473">
    <property type="entry name" value="MFS general substrate transporter"/>
    <property type="match status" value="1"/>
</dbReference>
<keyword evidence="10" id="KW-0472">Membrane</keyword>
<dbReference type="InterPro" id="IPR011120">
    <property type="entry name" value="Trehalase_Ca-bd"/>
</dbReference>
<dbReference type="PANTHER" id="PTHR23403">
    <property type="entry name" value="TREHALASE"/>
    <property type="match status" value="1"/>
</dbReference>
<dbReference type="GO" id="GO:0006914">
    <property type="term" value="P:autophagy"/>
    <property type="evidence" value="ECO:0007669"/>
    <property type="project" value="UniProtKB-KW"/>
</dbReference>
<keyword evidence="10" id="KW-1133">Transmembrane helix</keyword>
<dbReference type="Gene3D" id="1.50.10.10">
    <property type="match status" value="1"/>
</dbReference>
<dbReference type="GO" id="GO:0004555">
    <property type="term" value="F:alpha,alpha-trehalase activity"/>
    <property type="evidence" value="ECO:0007669"/>
    <property type="project" value="UniProtKB-EC"/>
</dbReference>
<comment type="catalytic activity">
    <reaction evidence="1 8">
        <text>alpha,alpha-trehalose + H2O = alpha-D-glucose + beta-D-glucose</text>
        <dbReference type="Rhea" id="RHEA:32675"/>
        <dbReference type="ChEBI" id="CHEBI:15377"/>
        <dbReference type="ChEBI" id="CHEBI:15903"/>
        <dbReference type="ChEBI" id="CHEBI:16551"/>
        <dbReference type="ChEBI" id="CHEBI:17925"/>
        <dbReference type="EC" id="3.2.1.28"/>
    </reaction>
</comment>
<evidence type="ECO:0000256" key="4">
    <source>
        <dbReference type="ARBA" id="ARBA00006978"/>
    </source>
</evidence>
<dbReference type="EMBL" id="AFRT01001523">
    <property type="protein sequence ID" value="ELU40049.1"/>
    <property type="molecule type" value="Genomic_DNA"/>
</dbReference>
<dbReference type="HOGENOM" id="CLU_272389_0_0_1"/>
<accession>L8WUM1</accession>
<keyword evidence="10" id="KW-0812">Transmembrane</keyword>
<proteinExistence type="inferred from homology"/>
<evidence type="ECO:0000256" key="2">
    <source>
        <dbReference type="ARBA" id="ARBA00004128"/>
    </source>
</evidence>
<evidence type="ECO:0000256" key="6">
    <source>
        <dbReference type="ARBA" id="ARBA00023006"/>
    </source>
</evidence>
<evidence type="ECO:0000313" key="13">
    <source>
        <dbReference type="Proteomes" id="UP000011668"/>
    </source>
</evidence>
<keyword evidence="13" id="KW-1185">Reference proteome</keyword>
<comment type="similarity">
    <text evidence="3 8">Belongs to the glycosyl hydrolase 37 family.</text>
</comment>
<dbReference type="GO" id="GO:0005509">
    <property type="term" value="F:calcium ion binding"/>
    <property type="evidence" value="ECO:0007669"/>
    <property type="project" value="InterPro"/>
</dbReference>
<dbReference type="SUPFAM" id="SSF48208">
    <property type="entry name" value="Six-hairpin glycosidases"/>
    <property type="match status" value="1"/>
</dbReference>